<name>H2CLR4_9LEPT</name>
<gene>
    <name evidence="2" type="ORF">Lepil_4197</name>
</gene>
<dbReference type="Proteomes" id="UP000005737">
    <property type="component" value="Unassembled WGS sequence"/>
</dbReference>
<dbReference type="STRING" id="183.GCA_002009735_03708"/>
<evidence type="ECO:0000256" key="1">
    <source>
        <dbReference type="SAM" id="MobiDB-lite"/>
    </source>
</evidence>
<protein>
    <submittedName>
        <fullName evidence="2">Putative addiction module component CHP02574 family protein</fullName>
    </submittedName>
</protein>
<accession>H2CLR4</accession>
<sequence>MDMGAAELFSEIRRLSSSEQLELVSDVWDELVRSDAVPVPDWHVEEIRRRLADDTSEATSGKPWASVKKGILNQ</sequence>
<organism evidence="2 3">
    <name type="scientific">Leptonema illini DSM 21528</name>
    <dbReference type="NCBI Taxonomy" id="929563"/>
    <lineage>
        <taxon>Bacteria</taxon>
        <taxon>Pseudomonadati</taxon>
        <taxon>Spirochaetota</taxon>
        <taxon>Spirochaetia</taxon>
        <taxon>Leptospirales</taxon>
        <taxon>Leptospiraceae</taxon>
        <taxon>Leptonema</taxon>
    </lineage>
</organism>
<dbReference type="EMBL" id="JH597775">
    <property type="protein sequence ID" value="EHQ04675.1"/>
    <property type="molecule type" value="Genomic_DNA"/>
</dbReference>
<reference evidence="2 3" key="1">
    <citation type="submission" date="2011-10" db="EMBL/GenBank/DDBJ databases">
        <title>The Improved High-Quality Draft genome of Leptonema illini DSM 21528.</title>
        <authorList>
            <consortium name="US DOE Joint Genome Institute (JGI-PGF)"/>
            <person name="Lucas S."/>
            <person name="Copeland A."/>
            <person name="Lapidus A."/>
            <person name="Glavina del Rio T."/>
            <person name="Dalin E."/>
            <person name="Tice H."/>
            <person name="Bruce D."/>
            <person name="Goodwin L."/>
            <person name="Pitluck S."/>
            <person name="Peters L."/>
            <person name="Mikhailova N."/>
            <person name="Held B."/>
            <person name="Kyrpides N."/>
            <person name="Mavromatis K."/>
            <person name="Ivanova N."/>
            <person name="Markowitz V."/>
            <person name="Cheng J.-F."/>
            <person name="Hugenholtz P."/>
            <person name="Woyke T."/>
            <person name="Wu D."/>
            <person name="Gronow S."/>
            <person name="Wellnitz S."/>
            <person name="Brambilla E.-M."/>
            <person name="Klenk H.-P."/>
            <person name="Eisen J.A."/>
        </authorList>
    </citation>
    <scope>NUCLEOTIDE SEQUENCE [LARGE SCALE GENOMIC DNA]</scope>
    <source>
        <strain evidence="2 3">DSM 21528</strain>
    </source>
</reference>
<feature type="region of interest" description="Disordered" evidence="1">
    <location>
        <begin position="52"/>
        <end position="74"/>
    </location>
</feature>
<dbReference type="HOGENOM" id="CLU_185169_1_0_12"/>
<evidence type="ECO:0000313" key="2">
    <source>
        <dbReference type="EMBL" id="EHQ04675.1"/>
    </source>
</evidence>
<dbReference type="AlphaFoldDB" id="H2CLR4"/>
<dbReference type="Pfam" id="PF09720">
    <property type="entry name" value="Unstab_antitox"/>
    <property type="match status" value="1"/>
</dbReference>
<dbReference type="InterPro" id="IPR013406">
    <property type="entry name" value="CHP02574_addiction_mod"/>
</dbReference>
<keyword evidence="3" id="KW-1185">Reference proteome</keyword>
<evidence type="ECO:0000313" key="3">
    <source>
        <dbReference type="Proteomes" id="UP000005737"/>
    </source>
</evidence>
<proteinExistence type="predicted"/>